<organism evidence="4 5">
    <name type="scientific">Candidatus Tidjanibacter faecipullorum</name>
    <dbReference type="NCBI Taxonomy" id="2838766"/>
    <lineage>
        <taxon>Bacteria</taxon>
        <taxon>Pseudomonadati</taxon>
        <taxon>Bacteroidota</taxon>
        <taxon>Bacteroidia</taxon>
        <taxon>Bacteroidales</taxon>
        <taxon>Rikenellaceae</taxon>
        <taxon>Tidjanibacter</taxon>
    </lineage>
</organism>
<evidence type="ECO:0000256" key="2">
    <source>
        <dbReference type="RuleBase" id="RU003616"/>
    </source>
</evidence>
<dbReference type="PANTHER" id="PTHR11527">
    <property type="entry name" value="HEAT-SHOCK PROTEIN 20 FAMILY MEMBER"/>
    <property type="match status" value="1"/>
</dbReference>
<dbReference type="Gene3D" id="2.60.40.790">
    <property type="match status" value="1"/>
</dbReference>
<name>A0A9D2DEK5_9BACT</name>
<proteinExistence type="inferred from homology"/>
<dbReference type="CDD" id="cd06464">
    <property type="entry name" value="ACD_sHsps-like"/>
    <property type="match status" value="1"/>
</dbReference>
<dbReference type="InterPro" id="IPR002068">
    <property type="entry name" value="A-crystallin/Hsp20_dom"/>
</dbReference>
<dbReference type="AlphaFoldDB" id="A0A9D2DEK5"/>
<reference evidence="4" key="1">
    <citation type="journal article" date="2021" name="PeerJ">
        <title>Extensive microbial diversity within the chicken gut microbiome revealed by metagenomics and culture.</title>
        <authorList>
            <person name="Gilroy R."/>
            <person name="Ravi A."/>
            <person name="Getino M."/>
            <person name="Pursley I."/>
            <person name="Horton D.L."/>
            <person name="Alikhan N.F."/>
            <person name="Baker D."/>
            <person name="Gharbi K."/>
            <person name="Hall N."/>
            <person name="Watson M."/>
            <person name="Adriaenssens E.M."/>
            <person name="Foster-Nyarko E."/>
            <person name="Jarju S."/>
            <person name="Secka A."/>
            <person name="Antonio M."/>
            <person name="Oren A."/>
            <person name="Chaudhuri R.R."/>
            <person name="La Ragione R."/>
            <person name="Hildebrand F."/>
            <person name="Pallen M.J."/>
        </authorList>
    </citation>
    <scope>NUCLEOTIDE SEQUENCE</scope>
    <source>
        <strain evidence="4">ChiHjej11B10-19426</strain>
    </source>
</reference>
<dbReference type="Pfam" id="PF00011">
    <property type="entry name" value="HSP20"/>
    <property type="match status" value="1"/>
</dbReference>
<evidence type="ECO:0000313" key="5">
    <source>
        <dbReference type="Proteomes" id="UP000824014"/>
    </source>
</evidence>
<evidence type="ECO:0000256" key="1">
    <source>
        <dbReference type="PROSITE-ProRule" id="PRU00285"/>
    </source>
</evidence>
<accession>A0A9D2DEK5</accession>
<dbReference type="Proteomes" id="UP000824014">
    <property type="component" value="Unassembled WGS sequence"/>
</dbReference>
<gene>
    <name evidence="4" type="ORF">H9816_05940</name>
</gene>
<dbReference type="SUPFAM" id="SSF49764">
    <property type="entry name" value="HSP20-like chaperones"/>
    <property type="match status" value="1"/>
</dbReference>
<dbReference type="PROSITE" id="PS01031">
    <property type="entry name" value="SHSP"/>
    <property type="match status" value="1"/>
</dbReference>
<dbReference type="InterPro" id="IPR031107">
    <property type="entry name" value="Small_HSP"/>
</dbReference>
<reference evidence="4" key="2">
    <citation type="submission" date="2021-04" db="EMBL/GenBank/DDBJ databases">
        <authorList>
            <person name="Gilroy R."/>
        </authorList>
    </citation>
    <scope>NUCLEOTIDE SEQUENCE</scope>
    <source>
        <strain evidence="4">ChiHjej11B10-19426</strain>
    </source>
</reference>
<dbReference type="InterPro" id="IPR008978">
    <property type="entry name" value="HSP20-like_chaperone"/>
</dbReference>
<evidence type="ECO:0000313" key="4">
    <source>
        <dbReference type="EMBL" id="HIZ15432.1"/>
    </source>
</evidence>
<comment type="similarity">
    <text evidence="1 2">Belongs to the small heat shock protein (HSP20) family.</text>
</comment>
<evidence type="ECO:0000259" key="3">
    <source>
        <dbReference type="PROSITE" id="PS01031"/>
    </source>
</evidence>
<sequence>MMPVRKSQVWLPGFLDDFFGNEWVDKTATTTSPAVNVIETETDYKVEIAAPGLTKDDFKIDITEDNELLVSMEKKSESNEPEHEGKKHTYLRREFSYTSFHQRLTLPDHVKIEEIKAKMENGVLTIDIPKRTEEDKRKNMRQIEIR</sequence>
<protein>
    <submittedName>
        <fullName evidence="4">Hsp20/alpha crystallin family protein</fullName>
    </submittedName>
</protein>
<dbReference type="EMBL" id="DXCC01000017">
    <property type="protein sequence ID" value="HIZ15432.1"/>
    <property type="molecule type" value="Genomic_DNA"/>
</dbReference>
<comment type="caution">
    <text evidence="4">The sequence shown here is derived from an EMBL/GenBank/DDBJ whole genome shotgun (WGS) entry which is preliminary data.</text>
</comment>
<feature type="domain" description="SHSP" evidence="3">
    <location>
        <begin position="26"/>
        <end position="146"/>
    </location>
</feature>